<dbReference type="SUPFAM" id="SSF50978">
    <property type="entry name" value="WD40 repeat-like"/>
    <property type="match status" value="1"/>
</dbReference>
<dbReference type="InterPro" id="IPR024790">
    <property type="entry name" value="APC4_long_dom"/>
</dbReference>
<gene>
    <name evidence="3" type="ordered locus">Ecym_4300</name>
</gene>
<reference evidence="4" key="1">
    <citation type="journal article" date="2012" name="G3 (Bethesda)">
        <title>Pichia sorbitophila, an interspecies yeast hybrid reveals early steps of genome resolution following polyploidization.</title>
        <authorList>
            <person name="Leh Louis V."/>
            <person name="Despons L."/>
            <person name="Friedrich A."/>
            <person name="Martin T."/>
            <person name="Durrens P."/>
            <person name="Casaregola S."/>
            <person name="Neuveglise C."/>
            <person name="Fairhead C."/>
            <person name="Marck C."/>
            <person name="Cruz J.A."/>
            <person name="Straub M.L."/>
            <person name="Kugler V."/>
            <person name="Sacerdot C."/>
            <person name="Uzunov Z."/>
            <person name="Thierry A."/>
            <person name="Weiss S."/>
            <person name="Bleykasten C."/>
            <person name="De Montigny J."/>
            <person name="Jacques N."/>
            <person name="Jung P."/>
            <person name="Lemaire M."/>
            <person name="Mallet S."/>
            <person name="Morel G."/>
            <person name="Richard G.F."/>
            <person name="Sarkar A."/>
            <person name="Savel G."/>
            <person name="Schacherer J."/>
            <person name="Seret M.L."/>
            <person name="Talla E."/>
            <person name="Samson G."/>
            <person name="Jubin C."/>
            <person name="Poulain J."/>
            <person name="Vacherie B."/>
            <person name="Barbe V."/>
            <person name="Pelletier E."/>
            <person name="Sherman D.J."/>
            <person name="Westhof E."/>
            <person name="Weissenbach J."/>
            <person name="Baret P.V."/>
            <person name="Wincker P."/>
            <person name="Gaillardin C."/>
            <person name="Dujon B."/>
            <person name="Souciet J.L."/>
        </authorList>
    </citation>
    <scope>NUCLEOTIDE SEQUENCE [LARGE SCALE GENOMIC DNA]</scope>
    <source>
        <strain evidence="4">CBS 270.75 / DBVPG 7215 / KCTC 17166 / NRRL Y-17582</strain>
    </source>
</reference>
<evidence type="ECO:0000313" key="3">
    <source>
        <dbReference type="EMBL" id="AET39363.1"/>
    </source>
</evidence>
<dbReference type="OrthoDB" id="2110451at2759"/>
<dbReference type="GeneID" id="11471297"/>
<dbReference type="OMA" id="MIPACER"/>
<feature type="compositionally biased region" description="Basic and acidic residues" evidence="1">
    <location>
        <begin position="557"/>
        <end position="572"/>
    </location>
</feature>
<dbReference type="Proteomes" id="UP000006790">
    <property type="component" value="Chromosome 4"/>
</dbReference>
<feature type="region of interest" description="Disordered" evidence="1">
    <location>
        <begin position="547"/>
        <end position="579"/>
    </location>
</feature>
<accession>G8JTL0</accession>
<evidence type="ECO:0000313" key="4">
    <source>
        <dbReference type="Proteomes" id="UP000006790"/>
    </source>
</evidence>
<evidence type="ECO:0000256" key="1">
    <source>
        <dbReference type="SAM" id="MobiDB-lite"/>
    </source>
</evidence>
<sequence length="715" mass="82260">MTQWKVKLTKQWDGLVDPFWNDRLSLWGIHEKGNVNIFRYIDGRKMGSIPLRLKSNEEILTCQLEPNDGDLFAVVLRSGSVKVYKGRQDVDSSDPTDGADMVGTIVLGRGEWFNMEQFVWNRIKWKSRGAFKGDFDTVLTQWLPKLTEMNVSPQGKLTCTPLEFEGPEWNASLSENESNMFLTYDNATRKVMVSIDGTFNFRYGEKNKFPTKVTNILSGNANNYVFLNDEDWQLQIIKLEFTESHQMHELMKCCSQIQFLMKYLRDNHKIIGVKLMEPHATFINSLFPDEQASRLLKGLKDVFYLGYSAEKNIENWFTLKLGRHGISIWKQRNHLFWSSSQGILVTCMIPACERLIVAVKRLQGLIKSLKLNIFGLDDDEELIAPEVDELLQMGLDTLTEIVKQVEKFHIGENMSIDGLTWIEYMIDSLLRGEEDDGNNSNGQDCALSNDVDALDTYPKEHYSTQLFLNNFVLPTQTYKWIKNDFPNKLESLIRQFDLVQKNYTAKWIKKMIKVSGPIRKLRSITGQRLKDAIMDGDVIYMICSKSSSTTSQGTDQDQSREQIQEQDDHQEVDQEQDQLQDQDEEFTIIQYDSTSKELTKQLIPLPETLSSIVSIKFVPGEPGRFLMLTEDGYLRRYLVNYSSSLGIKDPSRITIYNDLKILMEPSTLELLNKNAAENRMIVHSDMAVTILSSFTNEQGVLEPHTSYCQLAVHLM</sequence>
<dbReference type="AlphaFoldDB" id="G8JTL0"/>
<dbReference type="Pfam" id="PF12896">
    <property type="entry name" value="ANAPC4"/>
    <property type="match status" value="1"/>
</dbReference>
<evidence type="ECO:0000259" key="2">
    <source>
        <dbReference type="Pfam" id="PF12896"/>
    </source>
</evidence>
<dbReference type="InterPro" id="IPR036322">
    <property type="entry name" value="WD40_repeat_dom_sf"/>
</dbReference>
<dbReference type="InParanoid" id="G8JTL0"/>
<keyword evidence="4" id="KW-1185">Reference proteome</keyword>
<name>G8JTL0_ERECY</name>
<organism evidence="3 4">
    <name type="scientific">Eremothecium cymbalariae (strain CBS 270.75 / DBVPG 7215 / KCTC 17166 / NRRL Y-17582)</name>
    <name type="common">Yeast</name>
    <dbReference type="NCBI Taxonomy" id="931890"/>
    <lineage>
        <taxon>Eukaryota</taxon>
        <taxon>Fungi</taxon>
        <taxon>Dikarya</taxon>
        <taxon>Ascomycota</taxon>
        <taxon>Saccharomycotina</taxon>
        <taxon>Saccharomycetes</taxon>
        <taxon>Saccharomycetales</taxon>
        <taxon>Saccharomycetaceae</taxon>
        <taxon>Eremothecium</taxon>
    </lineage>
</organism>
<dbReference type="FunCoup" id="G8JTL0">
    <property type="interactions" value="215"/>
</dbReference>
<protein>
    <recommendedName>
        <fullName evidence="2">Anaphase-promoting complex subunit 4 long domain-containing protein</fullName>
    </recommendedName>
</protein>
<dbReference type="HOGENOM" id="CLU_386329_0_0_1"/>
<dbReference type="KEGG" id="erc:Ecym_4300"/>
<feature type="compositionally biased region" description="Low complexity" evidence="1">
    <location>
        <begin position="547"/>
        <end position="556"/>
    </location>
</feature>
<feature type="domain" description="Anaphase-promoting complex subunit 4 long" evidence="2">
    <location>
        <begin position="234"/>
        <end position="429"/>
    </location>
</feature>
<dbReference type="EMBL" id="CP002500">
    <property type="protein sequence ID" value="AET39363.1"/>
    <property type="molecule type" value="Genomic_DNA"/>
</dbReference>
<dbReference type="eggNOG" id="ENOG502SQM2">
    <property type="taxonomic scope" value="Eukaryota"/>
</dbReference>
<proteinExistence type="predicted"/>
<dbReference type="RefSeq" id="XP_003646180.1">
    <property type="nucleotide sequence ID" value="XM_003646132.1"/>
</dbReference>
<dbReference type="STRING" id="931890.G8JTL0"/>